<organism evidence="1 2">
    <name type="scientific">Fusobacterium nucleatum subsp. polymorphum</name>
    <name type="common">Fusobacterium polymorphum</name>
    <dbReference type="NCBI Taxonomy" id="76857"/>
    <lineage>
        <taxon>Bacteria</taxon>
        <taxon>Fusobacteriati</taxon>
        <taxon>Fusobacteriota</taxon>
        <taxon>Fusobacteriia</taxon>
        <taxon>Fusobacteriales</taxon>
        <taxon>Fusobacteriaceae</taxon>
        <taxon>Fusobacterium</taxon>
    </lineage>
</organism>
<name>A0A2C6BTC0_FUSNP</name>
<reference evidence="1 2" key="1">
    <citation type="submission" date="2017-06" db="EMBL/GenBank/DDBJ databases">
        <title>Draft genome sequence of Fusobacterium nucleatum subsp. polymorphum KCOM 1271 (=ChDC F305).</title>
        <authorList>
            <person name="Kook J.-K."/>
            <person name="Park S.-N."/>
            <person name="Lim Y.K."/>
            <person name="Roh H."/>
        </authorList>
    </citation>
    <scope>NUCLEOTIDE SEQUENCE [LARGE SCALE GENOMIC DNA]</scope>
    <source>
        <strain evidence="2">KCOM 1271 (ChDC F305)</strain>
    </source>
</reference>
<dbReference type="EMBL" id="NIRN01000001">
    <property type="protein sequence ID" value="PHI07461.1"/>
    <property type="molecule type" value="Genomic_DNA"/>
</dbReference>
<comment type="caution">
    <text evidence="1">The sequence shown here is derived from an EMBL/GenBank/DDBJ whole genome shotgun (WGS) entry which is preliminary data.</text>
</comment>
<accession>A0A2C6BTC0</accession>
<evidence type="ECO:0000313" key="1">
    <source>
        <dbReference type="EMBL" id="PHI07461.1"/>
    </source>
</evidence>
<dbReference type="Proteomes" id="UP000224182">
    <property type="component" value="Unassembled WGS sequence"/>
</dbReference>
<dbReference type="AlphaFoldDB" id="A0A2C6BTC0"/>
<sequence length="298" mass="35967">MLYKAECYFFLLLSNHLDLTKITYSDPKNWEDKDETFLLKELTSKINLGVKCFYILEPNKSIKESISNFKNIFKQNNERNEKFEIGIVYKLEGEFLDTILDVHRYSLLFRNEELKNFEFGKVHQIVYRENPKDIKVKYFNKYFNSTISENLILTILLIKDKKFQEERECRIIKKFISEDKIVINKNEKEFIYFEESKKSEALFIFLSPKEIQDTNKKDILLKLILQASEEKIKIYFLNKNIAEDVITWYKEYIIEIGNNKKYKELFNCNKEEYVELVAEKFNNLIRNELFRILDEKAT</sequence>
<proteinExistence type="predicted"/>
<dbReference type="RefSeq" id="WP_098975000.1">
    <property type="nucleotide sequence ID" value="NZ_CP077115.1"/>
</dbReference>
<gene>
    <name evidence="1" type="ORF">CBG54_10960</name>
</gene>
<protein>
    <submittedName>
        <fullName evidence="1">Uncharacterized protein</fullName>
    </submittedName>
</protein>
<evidence type="ECO:0000313" key="2">
    <source>
        <dbReference type="Proteomes" id="UP000224182"/>
    </source>
</evidence>